<accession>A0A941BDA5</accession>
<dbReference type="Gene3D" id="3.20.20.140">
    <property type="entry name" value="Metal-dependent hydrolases"/>
    <property type="match status" value="1"/>
</dbReference>
<organism evidence="3 4">
    <name type="scientific">Streptomyces liliiviolaceus</name>
    <dbReference type="NCBI Taxonomy" id="2823109"/>
    <lineage>
        <taxon>Bacteria</taxon>
        <taxon>Bacillati</taxon>
        <taxon>Actinomycetota</taxon>
        <taxon>Actinomycetes</taxon>
        <taxon>Kitasatosporales</taxon>
        <taxon>Streptomycetaceae</taxon>
        <taxon>Streptomyces</taxon>
    </lineage>
</organism>
<evidence type="ECO:0000256" key="1">
    <source>
        <dbReference type="ARBA" id="ARBA00022801"/>
    </source>
</evidence>
<dbReference type="EMBL" id="JAGPYQ010000001">
    <property type="protein sequence ID" value="MBQ0849299.1"/>
    <property type="molecule type" value="Genomic_DNA"/>
</dbReference>
<dbReference type="SUPFAM" id="SSF51556">
    <property type="entry name" value="Metallo-dependent hydrolases"/>
    <property type="match status" value="1"/>
</dbReference>
<protein>
    <submittedName>
        <fullName evidence="3">Amidohydrolase family protein</fullName>
    </submittedName>
</protein>
<dbReference type="PANTHER" id="PTHR43794:SF11">
    <property type="entry name" value="AMIDOHYDROLASE-RELATED DOMAIN-CONTAINING PROTEIN"/>
    <property type="match status" value="1"/>
</dbReference>
<dbReference type="SUPFAM" id="SSF51338">
    <property type="entry name" value="Composite domain of metallo-dependent hydrolases"/>
    <property type="match status" value="2"/>
</dbReference>
<evidence type="ECO:0000313" key="4">
    <source>
        <dbReference type="Proteomes" id="UP000677413"/>
    </source>
</evidence>
<dbReference type="Gene3D" id="2.30.40.10">
    <property type="entry name" value="Urease, subunit C, domain 1"/>
    <property type="match status" value="1"/>
</dbReference>
<dbReference type="GO" id="GO:0016810">
    <property type="term" value="F:hydrolase activity, acting on carbon-nitrogen (but not peptide) bonds"/>
    <property type="evidence" value="ECO:0007669"/>
    <property type="project" value="InterPro"/>
</dbReference>
<gene>
    <name evidence="3" type="ORF">J8N05_13910</name>
</gene>
<name>A0A941BDA5_9ACTN</name>
<dbReference type="Proteomes" id="UP000677413">
    <property type="component" value="Unassembled WGS sequence"/>
</dbReference>
<dbReference type="InterPro" id="IPR050287">
    <property type="entry name" value="MTA/SAH_deaminase"/>
</dbReference>
<evidence type="ECO:0000313" key="3">
    <source>
        <dbReference type="EMBL" id="MBQ0849299.1"/>
    </source>
</evidence>
<evidence type="ECO:0000259" key="2">
    <source>
        <dbReference type="Pfam" id="PF01979"/>
    </source>
</evidence>
<feature type="domain" description="Amidohydrolase-related" evidence="2">
    <location>
        <begin position="56"/>
        <end position="422"/>
    </location>
</feature>
<dbReference type="InterPro" id="IPR006680">
    <property type="entry name" value="Amidohydro-rel"/>
</dbReference>
<reference evidence="3 4" key="1">
    <citation type="submission" date="2021-04" db="EMBL/GenBank/DDBJ databases">
        <authorList>
            <person name="Tang X."/>
            <person name="Zhou X."/>
            <person name="Chen X."/>
            <person name="Cernava T."/>
            <person name="Zhang C."/>
        </authorList>
    </citation>
    <scope>NUCLEOTIDE SEQUENCE [LARGE SCALE GENOMIC DNA]</scope>
    <source>
        <strain evidence="3 4">BH-SS-21</strain>
    </source>
</reference>
<dbReference type="InterPro" id="IPR011059">
    <property type="entry name" value="Metal-dep_hydrolase_composite"/>
</dbReference>
<proteinExistence type="predicted"/>
<dbReference type="PANTHER" id="PTHR43794">
    <property type="entry name" value="AMINOHYDROLASE SSNA-RELATED"/>
    <property type="match status" value="1"/>
</dbReference>
<keyword evidence="4" id="KW-1185">Reference proteome</keyword>
<dbReference type="AlphaFoldDB" id="A0A941BDA5"/>
<comment type="caution">
    <text evidence="3">The sequence shown here is derived from an EMBL/GenBank/DDBJ whole genome shotgun (WGS) entry which is preliminary data.</text>
</comment>
<sequence>MTAELTVVNALLLTMADGQDPFTGWFTVGGDGRITGIGPGEPPALEGTVLDASGKIVAPGFVSAHSHLHTSGLRGLAAGETLYPWVRANNDILLGAGPEDMYWFALHGCLDFLGNGITSAYNFAQNRVLWMYDRTTHRDVPGAVHPEEFLTRQFDAAARSGLRVMTAIRLDDQEFGPDGARANFAGMADEARGRIPRDAFLGVSVYGAVQWSDSPDTAALEAETMRRHGVVNQAHFVETAENIEAQQAKFDWYAKAGALGPDMLFGHFVHPTDDMIDAVAASGSAVVWQPASNGRLGSGFADIARYRERGIRVGMGLDDQSCTDVSDPFQNMRIGLYALRAAHSRASVMMPREVLRLHTLGSAEVLGADDRIGSLEPGKFADFLVVDPADPDTGPVWDAYAGYVLACGPRNLKEVYVGGRRVVADGRPEHPLAADATAETHTRMARAAHDRGLPAPVLTAAHPRGALNPMNHAEER</sequence>
<keyword evidence="1" id="KW-0378">Hydrolase</keyword>
<dbReference type="RefSeq" id="WP_210882946.1">
    <property type="nucleotide sequence ID" value="NZ_JAGPYQ010000001.1"/>
</dbReference>
<dbReference type="Pfam" id="PF01979">
    <property type="entry name" value="Amidohydro_1"/>
    <property type="match status" value="1"/>
</dbReference>
<dbReference type="InterPro" id="IPR032466">
    <property type="entry name" value="Metal_Hydrolase"/>
</dbReference>